<evidence type="ECO:0000256" key="1">
    <source>
        <dbReference type="SAM" id="MobiDB-lite"/>
    </source>
</evidence>
<proteinExistence type="predicted"/>
<organism evidence="2">
    <name type="scientific">Chromera velia CCMP2878</name>
    <dbReference type="NCBI Taxonomy" id="1169474"/>
    <lineage>
        <taxon>Eukaryota</taxon>
        <taxon>Sar</taxon>
        <taxon>Alveolata</taxon>
        <taxon>Colpodellida</taxon>
        <taxon>Chromeraceae</taxon>
        <taxon>Chromera</taxon>
    </lineage>
</organism>
<accession>A0A0G4F5I4</accession>
<reference evidence="2" key="1">
    <citation type="submission" date="2014-11" db="EMBL/GenBank/DDBJ databases">
        <authorList>
            <person name="Otto D Thomas"/>
            <person name="Naeem Raeece"/>
        </authorList>
    </citation>
    <scope>NUCLEOTIDE SEQUENCE</scope>
</reference>
<feature type="region of interest" description="Disordered" evidence="1">
    <location>
        <begin position="211"/>
        <end position="265"/>
    </location>
</feature>
<name>A0A0G4F5I4_9ALVE</name>
<gene>
    <name evidence="2" type="ORF">Cvel_2780</name>
</gene>
<dbReference type="VEuPathDB" id="CryptoDB:Cvel_2780"/>
<sequence length="287" mass="30147">MGVFGTFCQICGLPVQHTCYVSIDGGPEGVMRIYRGDPQDEEPEAPPPVPFLLEHAWLCEAVALSPDPTRPPVPGTVQDGDLKPNNPEDIPAPPPTEIPPELAAMPGFDPEAFHQLQASMAASRTLFVATGDADDSDDGLITVHSACLDLATEHRARRGLPPPSVEDIERVSASDAWRPFSNTYHQQLFDFDRLRSDDLAWALVDPRMVQDGEADTSSGSDDAAGEGNGPHRADDSSGANTGLEGGSAGGSSADVNASGGTVEAAAKRSRLRVLALLSALDAGNTAE</sequence>
<protein>
    <submittedName>
        <fullName evidence="2">Uncharacterized protein</fullName>
    </submittedName>
</protein>
<feature type="compositionally biased region" description="Low complexity" evidence="1">
    <location>
        <begin position="250"/>
        <end position="260"/>
    </location>
</feature>
<evidence type="ECO:0000313" key="2">
    <source>
        <dbReference type="EMBL" id="CEM07607.1"/>
    </source>
</evidence>
<dbReference type="AlphaFoldDB" id="A0A0G4F5I4"/>
<dbReference type="EMBL" id="CDMZ01000133">
    <property type="protein sequence ID" value="CEM07607.1"/>
    <property type="molecule type" value="Genomic_DNA"/>
</dbReference>
<feature type="region of interest" description="Disordered" evidence="1">
    <location>
        <begin position="67"/>
        <end position="96"/>
    </location>
</feature>